<feature type="region of interest" description="Disordered" evidence="1">
    <location>
        <begin position="1"/>
        <end position="50"/>
    </location>
</feature>
<organism evidence="2 3">
    <name type="scientific">Vulgatibacter incomptus</name>
    <dbReference type="NCBI Taxonomy" id="1391653"/>
    <lineage>
        <taxon>Bacteria</taxon>
        <taxon>Pseudomonadati</taxon>
        <taxon>Myxococcota</taxon>
        <taxon>Myxococcia</taxon>
        <taxon>Myxococcales</taxon>
        <taxon>Cystobacterineae</taxon>
        <taxon>Vulgatibacteraceae</taxon>
        <taxon>Vulgatibacter</taxon>
    </lineage>
</organism>
<feature type="compositionally biased region" description="Basic and acidic residues" evidence="1">
    <location>
        <begin position="26"/>
        <end position="35"/>
    </location>
</feature>
<dbReference type="AlphaFoldDB" id="A0A0K1PAI1"/>
<accession>A0A0K1PAI1</accession>
<evidence type="ECO:0000313" key="3">
    <source>
        <dbReference type="Proteomes" id="UP000055590"/>
    </source>
</evidence>
<dbReference type="Proteomes" id="UP000055590">
    <property type="component" value="Chromosome"/>
</dbReference>
<protein>
    <submittedName>
        <fullName evidence="2">Uncharacterized protein</fullName>
    </submittedName>
</protein>
<dbReference type="KEGG" id="vin:AKJ08_0912"/>
<sequence length="50" mass="5350">MRRTVPYAARTPEELGTALNRQGESGVRDPQRGKEAGPPLPGEAGYEGEP</sequence>
<name>A0A0K1PAI1_9BACT</name>
<evidence type="ECO:0000313" key="2">
    <source>
        <dbReference type="EMBL" id="AKU90525.1"/>
    </source>
</evidence>
<reference evidence="2 3" key="1">
    <citation type="submission" date="2015-08" db="EMBL/GenBank/DDBJ databases">
        <authorList>
            <person name="Babu N.S."/>
            <person name="Beckwith C.J."/>
            <person name="Beseler K.G."/>
            <person name="Brison A."/>
            <person name="Carone J.V."/>
            <person name="Caskin T.P."/>
            <person name="Diamond M."/>
            <person name="Durham M.E."/>
            <person name="Foxe J.M."/>
            <person name="Go M."/>
            <person name="Henderson B.A."/>
            <person name="Jones I.B."/>
            <person name="McGettigan J.A."/>
            <person name="Micheletti S.J."/>
            <person name="Nasrallah M.E."/>
            <person name="Ortiz D."/>
            <person name="Piller C.R."/>
            <person name="Privatt S.R."/>
            <person name="Schneider S.L."/>
            <person name="Sharp S."/>
            <person name="Smith T.C."/>
            <person name="Stanton J.D."/>
            <person name="Ullery H.E."/>
            <person name="Wilson R.J."/>
            <person name="Serrano M.G."/>
            <person name="Buck G."/>
            <person name="Lee V."/>
            <person name="Wang Y."/>
            <person name="Carvalho R."/>
            <person name="Voegtly L."/>
            <person name="Shi R."/>
            <person name="Duckworth R."/>
            <person name="Johnson A."/>
            <person name="Loviza R."/>
            <person name="Walstead R."/>
            <person name="Shah Z."/>
            <person name="Kiflezghi M."/>
            <person name="Wade K."/>
            <person name="Ball S.L."/>
            <person name="Bradley K.W."/>
            <person name="Asai D.J."/>
            <person name="Bowman C.A."/>
            <person name="Russell D.A."/>
            <person name="Pope W.H."/>
            <person name="Jacobs-Sera D."/>
            <person name="Hendrix R.W."/>
            <person name="Hatfull G.F."/>
        </authorList>
    </citation>
    <scope>NUCLEOTIDE SEQUENCE [LARGE SCALE GENOMIC DNA]</scope>
    <source>
        <strain evidence="2 3">DSM 27710</strain>
    </source>
</reference>
<evidence type="ECO:0000256" key="1">
    <source>
        <dbReference type="SAM" id="MobiDB-lite"/>
    </source>
</evidence>
<dbReference type="STRING" id="1391653.AKJ08_0912"/>
<dbReference type="EMBL" id="CP012332">
    <property type="protein sequence ID" value="AKU90525.1"/>
    <property type="molecule type" value="Genomic_DNA"/>
</dbReference>
<proteinExistence type="predicted"/>
<keyword evidence="3" id="KW-1185">Reference proteome</keyword>
<gene>
    <name evidence="2" type="ORF">AKJ08_0912</name>
</gene>